<reference evidence="2" key="1">
    <citation type="submission" date="2021-01" db="EMBL/GenBank/DDBJ databases">
        <authorList>
            <person name="Corre E."/>
            <person name="Pelletier E."/>
            <person name="Niang G."/>
            <person name="Scheremetjew M."/>
            <person name="Finn R."/>
            <person name="Kale V."/>
            <person name="Holt S."/>
            <person name="Cochrane G."/>
            <person name="Meng A."/>
            <person name="Brown T."/>
            <person name="Cohen L."/>
        </authorList>
    </citation>
    <scope>NUCLEOTIDE SEQUENCE</scope>
    <source>
        <strain evidence="2">CCMP722</strain>
    </source>
</reference>
<keyword evidence="1" id="KW-0812">Transmembrane</keyword>
<name>A0A7S0WGE0_9CHLO</name>
<keyword evidence="1" id="KW-1133">Transmembrane helix</keyword>
<keyword evidence="1" id="KW-0472">Membrane</keyword>
<protein>
    <submittedName>
        <fullName evidence="2">Uncharacterized protein</fullName>
    </submittedName>
</protein>
<evidence type="ECO:0000256" key="1">
    <source>
        <dbReference type="SAM" id="Phobius"/>
    </source>
</evidence>
<dbReference type="EMBL" id="HBFA01016772">
    <property type="protein sequence ID" value="CAD8666310.1"/>
    <property type="molecule type" value="Transcribed_RNA"/>
</dbReference>
<dbReference type="Pfam" id="PF12787">
    <property type="entry name" value="EcsC"/>
    <property type="match status" value="1"/>
</dbReference>
<evidence type="ECO:0000313" key="2">
    <source>
        <dbReference type="EMBL" id="CAD8666310.1"/>
    </source>
</evidence>
<accession>A0A7S0WGE0</accession>
<sequence>MAYTYRNSHTCSRLLSLESTRVLTQEGSFRTVASRSSSAKRLTKRISCRVSTNIQGTPSAYTSTSVASSSLWNVGCGSVRLHLREVRTSAAATETAGGDEGEESSGWQTLIDRLLEQGIDGTGVTESSKALAEAYELDSRYETIEERVNALMRLESAKSFLAGFVSGVGGVWTLPVAVPATVYANWMLQARLAGAIAYLYGHDISSKRVRSLILLCLLGDGAWGVLKSVGVRAAEATTSRAIQRIPVAALAKLNQAVGTKLVVKCGEKGAIKLQRAIPIVGGMVAGGFDAGACMVVGKVAIKMFQPFERDPLGQTRLAWDGTIDVGGSDYTVGDAVDMKDV</sequence>
<dbReference type="InterPro" id="IPR024787">
    <property type="entry name" value="EcsC"/>
</dbReference>
<feature type="transmembrane region" description="Helical" evidence="1">
    <location>
        <begin position="160"/>
        <end position="177"/>
    </location>
</feature>
<dbReference type="AlphaFoldDB" id="A0A7S0WGE0"/>
<proteinExistence type="predicted"/>
<organism evidence="2">
    <name type="scientific">Pyramimonas obovata</name>
    <dbReference type="NCBI Taxonomy" id="1411642"/>
    <lineage>
        <taxon>Eukaryota</taxon>
        <taxon>Viridiplantae</taxon>
        <taxon>Chlorophyta</taxon>
        <taxon>Pyramimonadophyceae</taxon>
        <taxon>Pyramimonadales</taxon>
        <taxon>Pyramimonadaceae</taxon>
        <taxon>Pyramimonas</taxon>
        <taxon>Pyramimonas incertae sedis</taxon>
    </lineage>
</organism>
<gene>
    <name evidence="2" type="ORF">POBO1169_LOCUS8578</name>
</gene>